<dbReference type="Gene3D" id="3.40.50.720">
    <property type="entry name" value="NAD(P)-binding Rossmann-like Domain"/>
    <property type="match status" value="1"/>
</dbReference>
<dbReference type="PROSITE" id="PS51201">
    <property type="entry name" value="RCK_N"/>
    <property type="match status" value="1"/>
</dbReference>
<feature type="transmembrane region" description="Helical" evidence="7">
    <location>
        <begin position="148"/>
        <end position="168"/>
    </location>
</feature>
<feature type="transmembrane region" description="Helical" evidence="7">
    <location>
        <begin position="57"/>
        <end position="75"/>
    </location>
</feature>
<proteinExistence type="inferred from homology"/>
<feature type="transmembrane region" description="Helical" evidence="7">
    <location>
        <begin position="354"/>
        <end position="373"/>
    </location>
</feature>
<feature type="domain" description="RCK N-terminal" evidence="8">
    <location>
        <begin position="405"/>
        <end position="522"/>
    </location>
</feature>
<evidence type="ECO:0000313" key="10">
    <source>
        <dbReference type="Proteomes" id="UP000178068"/>
    </source>
</evidence>
<keyword evidence="5 7" id="KW-1133">Transmembrane helix</keyword>
<dbReference type="PANTHER" id="PTHR42751:SF3">
    <property type="entry name" value="SODIUM_GLUTAMATE SYMPORTER"/>
    <property type="match status" value="1"/>
</dbReference>
<protein>
    <recommendedName>
        <fullName evidence="8">RCK N-terminal domain-containing protein</fullName>
    </recommendedName>
</protein>
<dbReference type="Proteomes" id="UP000178068">
    <property type="component" value="Unassembled WGS sequence"/>
</dbReference>
<feature type="transmembrane region" description="Helical" evidence="7">
    <location>
        <begin position="180"/>
        <end position="197"/>
    </location>
</feature>
<feature type="transmembrane region" description="Helical" evidence="7">
    <location>
        <begin position="323"/>
        <end position="342"/>
    </location>
</feature>
<evidence type="ECO:0000256" key="7">
    <source>
        <dbReference type="SAM" id="Phobius"/>
    </source>
</evidence>
<dbReference type="GO" id="GO:1902600">
    <property type="term" value="P:proton transmembrane transport"/>
    <property type="evidence" value="ECO:0007669"/>
    <property type="project" value="InterPro"/>
</dbReference>
<feature type="transmembrane region" description="Helical" evidence="7">
    <location>
        <begin position="209"/>
        <end position="227"/>
    </location>
</feature>
<dbReference type="InterPro" id="IPR006153">
    <property type="entry name" value="Cation/H_exchanger_TM"/>
</dbReference>
<keyword evidence="4 7" id="KW-0812">Transmembrane</keyword>
<feature type="transmembrane region" description="Helical" evidence="7">
    <location>
        <begin position="264"/>
        <end position="283"/>
    </location>
</feature>
<evidence type="ECO:0000256" key="6">
    <source>
        <dbReference type="ARBA" id="ARBA00023136"/>
    </source>
</evidence>
<feature type="transmembrane region" description="Helical" evidence="7">
    <location>
        <begin position="289"/>
        <end position="311"/>
    </location>
</feature>
<name>A0A1G1WNF1_9BACT</name>
<dbReference type="AlphaFoldDB" id="A0A1G1WNF1"/>
<evidence type="ECO:0000259" key="8">
    <source>
        <dbReference type="PROSITE" id="PS51201"/>
    </source>
</evidence>
<comment type="subcellular location">
    <subcellularLocation>
        <location evidence="1">Membrane</location>
        <topology evidence="1">Multi-pass membrane protein</topology>
    </subcellularLocation>
</comment>
<dbReference type="InterPro" id="IPR038770">
    <property type="entry name" value="Na+/solute_symporter_sf"/>
</dbReference>
<keyword evidence="6 7" id="KW-0472">Membrane</keyword>
<dbReference type="InterPro" id="IPR036291">
    <property type="entry name" value="NAD(P)-bd_dom_sf"/>
</dbReference>
<sequence>METSSAFLLVGVVITLAAFLGAWAIFLKQPIFIAYILAGILAGPIIFHDGGSVETFNLLRDLGLSFVLFLVGLDIKLNDLRQFGRSALTTGFKQIILVLLAGVLVAKLLGFGSVAALYIGVALAFSSTIVAVKLLTEKRDFDSLYGQLTVAILLLQDILAIFALILIAGFGDGKVSLEKLAITVIVGSILLAVGYYLNKTLLPYVFERIARSLELLFVGSLAWLFIVAAAASFAGFSIEIGAFLAGIGLANLPEEHQIAARIRPLRDFFILIFFILIGARIPLGQLPQIILPSLVLALLVLFLKPLSSLFLLSREGFRKRTSFMVGISIAQVSEFSLIILFLGQKMGHIDDRVAAIVTTTSLLTIAASSYALTNGTRLYRRLSSYLDFFEPKKKVETFGERQELADHFILIGAGRLGWDILKSLKRKDEKVLVIDFNPKVVRELREDGVSVLFGDITDPEILESADLSKAKLIISTMFDPEDTTELLEYLSHLERKIPIVVTAPTEIGALEFYRRGASYVIIPRVISSKFISNLLSREHLDELLKGELKAEQTEALGDRLKDRGAYF</sequence>
<feature type="transmembrane region" description="Helical" evidence="7">
    <location>
        <begin position="115"/>
        <end position="136"/>
    </location>
</feature>
<feature type="transmembrane region" description="Helical" evidence="7">
    <location>
        <begin position="233"/>
        <end position="252"/>
    </location>
</feature>
<evidence type="ECO:0000256" key="5">
    <source>
        <dbReference type="ARBA" id="ARBA00022989"/>
    </source>
</evidence>
<dbReference type="SUPFAM" id="SSF51735">
    <property type="entry name" value="NAD(P)-binding Rossmann-fold domains"/>
    <property type="match status" value="1"/>
</dbReference>
<dbReference type="InterPro" id="IPR003148">
    <property type="entry name" value="RCK_N"/>
</dbReference>
<evidence type="ECO:0000313" key="9">
    <source>
        <dbReference type="EMBL" id="OGY29265.1"/>
    </source>
</evidence>
<organism evidence="9 10">
    <name type="scientific">Candidatus Woykebacteria bacterium RIFCSPHIGHO2_12_FULL_45_10</name>
    <dbReference type="NCBI Taxonomy" id="1802603"/>
    <lineage>
        <taxon>Bacteria</taxon>
        <taxon>Candidatus Woykeibacteriota</taxon>
    </lineage>
</organism>
<dbReference type="GO" id="GO:0016020">
    <property type="term" value="C:membrane"/>
    <property type="evidence" value="ECO:0007669"/>
    <property type="project" value="UniProtKB-SubCell"/>
</dbReference>
<dbReference type="GO" id="GO:0015297">
    <property type="term" value="F:antiporter activity"/>
    <property type="evidence" value="ECO:0007669"/>
    <property type="project" value="InterPro"/>
</dbReference>
<dbReference type="Pfam" id="PF02254">
    <property type="entry name" value="TrkA_N"/>
    <property type="match status" value="1"/>
</dbReference>
<dbReference type="Pfam" id="PF00999">
    <property type="entry name" value="Na_H_Exchanger"/>
    <property type="match status" value="1"/>
</dbReference>
<dbReference type="PANTHER" id="PTHR42751">
    <property type="entry name" value="SODIUM/HYDROGEN EXCHANGER FAMILY/TRKA DOMAIN PROTEIN"/>
    <property type="match status" value="1"/>
</dbReference>
<reference evidence="9 10" key="1">
    <citation type="journal article" date="2016" name="Nat. Commun.">
        <title>Thousands of microbial genomes shed light on interconnected biogeochemical processes in an aquifer system.</title>
        <authorList>
            <person name="Anantharaman K."/>
            <person name="Brown C.T."/>
            <person name="Hug L.A."/>
            <person name="Sharon I."/>
            <person name="Castelle C.J."/>
            <person name="Probst A.J."/>
            <person name="Thomas B.C."/>
            <person name="Singh A."/>
            <person name="Wilkins M.J."/>
            <person name="Karaoz U."/>
            <person name="Brodie E.L."/>
            <person name="Williams K.H."/>
            <person name="Hubbard S.S."/>
            <person name="Banfield J.F."/>
        </authorList>
    </citation>
    <scope>NUCLEOTIDE SEQUENCE [LARGE SCALE GENOMIC DNA]</scope>
</reference>
<dbReference type="STRING" id="1802603.A3F35_00730"/>
<feature type="transmembrane region" description="Helical" evidence="7">
    <location>
        <begin position="87"/>
        <end position="109"/>
    </location>
</feature>
<evidence type="ECO:0000256" key="4">
    <source>
        <dbReference type="ARBA" id="ARBA00022692"/>
    </source>
</evidence>
<comment type="similarity">
    <text evidence="2">Belongs to the monovalent cation:proton antiporter 2 (CPA2) transporter (TC 2.A.37) family.</text>
</comment>
<evidence type="ECO:0000256" key="2">
    <source>
        <dbReference type="ARBA" id="ARBA00005551"/>
    </source>
</evidence>
<feature type="transmembrane region" description="Helical" evidence="7">
    <location>
        <begin position="6"/>
        <end position="25"/>
    </location>
</feature>
<comment type="caution">
    <text evidence="9">The sequence shown here is derived from an EMBL/GenBank/DDBJ whole genome shotgun (WGS) entry which is preliminary data.</text>
</comment>
<gene>
    <name evidence="9" type="ORF">A3F35_00730</name>
</gene>
<dbReference type="GO" id="GO:0006813">
    <property type="term" value="P:potassium ion transport"/>
    <property type="evidence" value="ECO:0007669"/>
    <property type="project" value="InterPro"/>
</dbReference>
<feature type="transmembrane region" description="Helical" evidence="7">
    <location>
        <begin position="32"/>
        <end position="51"/>
    </location>
</feature>
<keyword evidence="3" id="KW-0813">Transport</keyword>
<dbReference type="EMBL" id="MHCZ01000038">
    <property type="protein sequence ID" value="OGY29265.1"/>
    <property type="molecule type" value="Genomic_DNA"/>
</dbReference>
<accession>A0A1G1WNF1</accession>
<dbReference type="Gene3D" id="1.20.1530.20">
    <property type="match status" value="1"/>
</dbReference>
<evidence type="ECO:0000256" key="3">
    <source>
        <dbReference type="ARBA" id="ARBA00022448"/>
    </source>
</evidence>
<evidence type="ECO:0000256" key="1">
    <source>
        <dbReference type="ARBA" id="ARBA00004141"/>
    </source>
</evidence>